<protein>
    <submittedName>
        <fullName evidence="4">Starvation-inducible DNA-binding protein</fullName>
    </submittedName>
</protein>
<feature type="domain" description="Ferritin/DPS" evidence="3">
    <location>
        <begin position="18"/>
        <end position="153"/>
    </location>
</feature>
<evidence type="ECO:0000256" key="1">
    <source>
        <dbReference type="ARBA" id="ARBA00009497"/>
    </source>
</evidence>
<dbReference type="PANTHER" id="PTHR42932">
    <property type="entry name" value="GENERAL STRESS PROTEIN 20U"/>
    <property type="match status" value="1"/>
</dbReference>
<dbReference type="InterPro" id="IPR002177">
    <property type="entry name" value="DPS_DNA-bd"/>
</dbReference>
<dbReference type="RefSeq" id="WP_179812188.1">
    <property type="nucleotide sequence ID" value="NZ_JACBZD010000001.1"/>
</dbReference>
<dbReference type="Pfam" id="PF00210">
    <property type="entry name" value="Ferritin"/>
    <property type="match status" value="1"/>
</dbReference>
<dbReference type="Proteomes" id="UP000567795">
    <property type="component" value="Unassembled WGS sequence"/>
</dbReference>
<dbReference type="InterPro" id="IPR009078">
    <property type="entry name" value="Ferritin-like_SF"/>
</dbReference>
<dbReference type="GO" id="GO:0008199">
    <property type="term" value="F:ferric iron binding"/>
    <property type="evidence" value="ECO:0007669"/>
    <property type="project" value="InterPro"/>
</dbReference>
<reference evidence="4 5" key="1">
    <citation type="submission" date="2020-07" db="EMBL/GenBank/DDBJ databases">
        <title>Sequencing the genomes of 1000 actinobacteria strains.</title>
        <authorList>
            <person name="Klenk H.-P."/>
        </authorList>
    </citation>
    <scope>NUCLEOTIDE SEQUENCE [LARGE SCALE GENOMIC DNA]</scope>
    <source>
        <strain evidence="4 5">DSM 42178</strain>
    </source>
</reference>
<accession>A0A852ZL19</accession>
<proteinExistence type="inferred from homology"/>
<dbReference type="EMBL" id="JACBZD010000001">
    <property type="protein sequence ID" value="NYI03066.1"/>
    <property type="molecule type" value="Genomic_DNA"/>
</dbReference>
<dbReference type="Gene3D" id="1.20.1260.10">
    <property type="match status" value="1"/>
</dbReference>
<dbReference type="PRINTS" id="PR01346">
    <property type="entry name" value="HELNAPAPROT"/>
</dbReference>
<keyword evidence="4" id="KW-0238">DNA-binding</keyword>
<evidence type="ECO:0000259" key="3">
    <source>
        <dbReference type="Pfam" id="PF00210"/>
    </source>
</evidence>
<dbReference type="CDD" id="cd01043">
    <property type="entry name" value="DPS"/>
    <property type="match status" value="1"/>
</dbReference>
<comment type="similarity">
    <text evidence="1 2">Belongs to the Dps family.</text>
</comment>
<evidence type="ECO:0000313" key="5">
    <source>
        <dbReference type="Proteomes" id="UP000567795"/>
    </source>
</evidence>
<evidence type="ECO:0000256" key="2">
    <source>
        <dbReference type="RuleBase" id="RU003875"/>
    </source>
</evidence>
<sequence>MSVVRSPLNDNDLRTTGDALQGALVDVLDLSLVAKQAHWNLVGPRFRSIHLQLDEVVELARAAADRLAERAAALGVNPDGRADTIAKTSGVPAFEAGWVKDTDVVNSFIEAFQRIITRMRERVDATEKSDPVTQDMIIEVTQELEKQSWMFQAENVGA</sequence>
<gene>
    <name evidence="4" type="ORF">FHU37_000009</name>
</gene>
<dbReference type="SUPFAM" id="SSF47240">
    <property type="entry name" value="Ferritin-like"/>
    <property type="match status" value="1"/>
</dbReference>
<dbReference type="AlphaFoldDB" id="A0A852ZL19"/>
<dbReference type="GO" id="GO:0003677">
    <property type="term" value="F:DNA binding"/>
    <property type="evidence" value="ECO:0007669"/>
    <property type="project" value="UniProtKB-KW"/>
</dbReference>
<name>A0A852ZL19_9ACTN</name>
<dbReference type="InterPro" id="IPR008331">
    <property type="entry name" value="Ferritin_DPS_dom"/>
</dbReference>
<keyword evidence="5" id="KW-1185">Reference proteome</keyword>
<evidence type="ECO:0000313" key="4">
    <source>
        <dbReference type="EMBL" id="NYI03066.1"/>
    </source>
</evidence>
<dbReference type="PANTHER" id="PTHR42932:SF2">
    <property type="entry name" value="DNA PROTECTION DURING STARVATION PROTEIN 1"/>
    <property type="match status" value="1"/>
</dbReference>
<dbReference type="PIRSF" id="PIRSF005900">
    <property type="entry name" value="Dps"/>
    <property type="match status" value="1"/>
</dbReference>
<comment type="caution">
    <text evidence="4">The sequence shown here is derived from an EMBL/GenBank/DDBJ whole genome shotgun (WGS) entry which is preliminary data.</text>
</comment>
<organism evidence="4 5">
    <name type="scientific">Allostreptomyces psammosilenae</name>
    <dbReference type="NCBI Taxonomy" id="1892865"/>
    <lineage>
        <taxon>Bacteria</taxon>
        <taxon>Bacillati</taxon>
        <taxon>Actinomycetota</taxon>
        <taxon>Actinomycetes</taxon>
        <taxon>Kitasatosporales</taxon>
        <taxon>Streptomycetaceae</taxon>
        <taxon>Allostreptomyces</taxon>
    </lineage>
</organism>
<dbReference type="InterPro" id="IPR012347">
    <property type="entry name" value="Ferritin-like"/>
</dbReference>